<comment type="caution">
    <text evidence="2">The sequence shown here is derived from an EMBL/GenBank/DDBJ whole genome shotgun (WGS) entry which is preliminary data.</text>
</comment>
<reference evidence="2 3" key="1">
    <citation type="submission" date="2024-09" db="EMBL/GenBank/DDBJ databases">
        <title>Chromosome-scale assembly of Riccia sorocarpa.</title>
        <authorList>
            <person name="Paukszto L."/>
        </authorList>
    </citation>
    <scope>NUCLEOTIDE SEQUENCE [LARGE SCALE GENOMIC DNA]</scope>
    <source>
        <strain evidence="2">LP-2024</strain>
        <tissue evidence="2">Aerial parts of the thallus</tissue>
    </source>
</reference>
<protein>
    <recommendedName>
        <fullName evidence="1">DUF7869 domain-containing protein</fullName>
    </recommendedName>
</protein>
<dbReference type="PANTHER" id="PTHR33153">
    <property type="entry name" value="MYND-TYPE DOMAIN-CONTAINING PROTEIN"/>
    <property type="match status" value="1"/>
</dbReference>
<gene>
    <name evidence="2" type="ORF">R1sor_023227</name>
</gene>
<name>A0ABD3GNL2_9MARC</name>
<organism evidence="2 3">
    <name type="scientific">Riccia sorocarpa</name>
    <dbReference type="NCBI Taxonomy" id="122646"/>
    <lineage>
        <taxon>Eukaryota</taxon>
        <taxon>Viridiplantae</taxon>
        <taxon>Streptophyta</taxon>
        <taxon>Embryophyta</taxon>
        <taxon>Marchantiophyta</taxon>
        <taxon>Marchantiopsida</taxon>
        <taxon>Marchantiidae</taxon>
        <taxon>Marchantiales</taxon>
        <taxon>Ricciaceae</taxon>
        <taxon>Riccia</taxon>
    </lineage>
</organism>
<dbReference type="EMBL" id="JBJQOH010000007">
    <property type="protein sequence ID" value="KAL3680271.1"/>
    <property type="molecule type" value="Genomic_DNA"/>
</dbReference>
<feature type="domain" description="DUF7869" evidence="1">
    <location>
        <begin position="69"/>
        <end position="139"/>
    </location>
</feature>
<keyword evidence="3" id="KW-1185">Reference proteome</keyword>
<evidence type="ECO:0000313" key="2">
    <source>
        <dbReference type="EMBL" id="KAL3680271.1"/>
    </source>
</evidence>
<dbReference type="Pfam" id="PF25273">
    <property type="entry name" value="DUF7869"/>
    <property type="match status" value="1"/>
</dbReference>
<evidence type="ECO:0000259" key="1">
    <source>
        <dbReference type="Pfam" id="PF25273"/>
    </source>
</evidence>
<dbReference type="PANTHER" id="PTHR33153:SF3">
    <property type="entry name" value="TRAFFICKING PROTEIN PARTICLE COMPLEX SUBUNIT 11 DOMAIN-CONTAINING PROTEIN"/>
    <property type="match status" value="1"/>
</dbReference>
<accession>A0ABD3GNL2</accession>
<dbReference type="AlphaFoldDB" id="A0ABD3GNL2"/>
<evidence type="ECO:0000313" key="3">
    <source>
        <dbReference type="Proteomes" id="UP001633002"/>
    </source>
</evidence>
<proteinExistence type="predicted"/>
<dbReference type="InterPro" id="IPR057191">
    <property type="entry name" value="DUF7869"/>
</dbReference>
<dbReference type="Proteomes" id="UP001633002">
    <property type="component" value="Unassembled WGS sequence"/>
</dbReference>
<sequence length="278" mass="31724">MQEARGILARAQAVEALQLHRKQQAEERAAAGRRRWKALDMPKDCAYIQIDGMDQKKTVLSHFAKQPKSVDEDALVGFHLVGAMIFHGKLLTRAFLTYNNIKFDTNLTITVLHKILLEWEEDLPPVMYLQLDNTFSTDKVWEPPAGARNIINMDGSRIMLAAEQLPLKSYAEIKRQTRRTHNVERSAMNKEEEQVAITTGEELRRRVFGERRLIYSRPRRPAPGSAAADRAVHIGELTDIHDKSFLAILADDEISFWICQILKVIDMNEAGEPKNVQI</sequence>